<dbReference type="VEuPathDB" id="GiardiaDB:QR46_1340"/>
<gene>
    <name evidence="1" type="ORF">QR46_1340</name>
</gene>
<organism evidence="1 2">
    <name type="scientific">Giardia duodenalis assemblage B</name>
    <dbReference type="NCBI Taxonomy" id="1394984"/>
    <lineage>
        <taxon>Eukaryota</taxon>
        <taxon>Metamonada</taxon>
        <taxon>Diplomonadida</taxon>
        <taxon>Hexamitidae</taxon>
        <taxon>Giardiinae</taxon>
        <taxon>Giardia</taxon>
    </lineage>
</organism>
<dbReference type="Proteomes" id="UP000070089">
    <property type="component" value="Unassembled WGS sequence"/>
</dbReference>
<dbReference type="InterPro" id="IPR011011">
    <property type="entry name" value="Znf_FYVE_PHD"/>
</dbReference>
<dbReference type="CDD" id="cd00065">
    <property type="entry name" value="FYVE_like_SF"/>
    <property type="match status" value="1"/>
</dbReference>
<reference evidence="1 2" key="1">
    <citation type="journal article" date="2015" name="Mol. Biochem. Parasitol.">
        <title>Identification of polymorphic genes for use in assemblage B genotyping assays through comparative genomics of multiple assemblage B Giardia duodenalis isolates.</title>
        <authorList>
            <person name="Wielinga C."/>
            <person name="Thompson R.C."/>
            <person name="Monis P."/>
            <person name="Ryan U."/>
        </authorList>
    </citation>
    <scope>NUCLEOTIDE SEQUENCE [LARGE SCALE GENOMIC DNA]</scope>
    <source>
        <strain evidence="1 2">BAH15c1</strain>
    </source>
</reference>
<dbReference type="SUPFAM" id="SSF57903">
    <property type="entry name" value="FYVE/PHD zinc finger"/>
    <property type="match status" value="1"/>
</dbReference>
<name>A0A132NX65_GIAIN</name>
<dbReference type="OrthoDB" id="10255315at2759"/>
<proteinExistence type="predicted"/>
<evidence type="ECO:0000313" key="1">
    <source>
        <dbReference type="EMBL" id="KWX14675.1"/>
    </source>
</evidence>
<comment type="caution">
    <text evidence="1">The sequence shown here is derived from an EMBL/GenBank/DDBJ whole genome shotgun (WGS) entry which is preliminary data.</text>
</comment>
<evidence type="ECO:0000313" key="2">
    <source>
        <dbReference type="Proteomes" id="UP000070089"/>
    </source>
</evidence>
<dbReference type="EMBL" id="JXTI01000026">
    <property type="protein sequence ID" value="KWX14675.1"/>
    <property type="molecule type" value="Genomic_DNA"/>
</dbReference>
<accession>A0A132NX65</accession>
<protein>
    <submittedName>
        <fullName evidence="1">Uncharacterized protein</fullName>
    </submittedName>
</protein>
<sequence length="1292" mass="143599">MLQALWIMKVYELNSVYFLVDWQQVSHVVITFSADQPVPHICPVGASLLTEEFLAKATLRIDESLFLGCLLFQNTCVYYFYGTEVHTLSFRLPRQLGRVLPKQLFKETEVLAFFKALRAQNCLSTHVHFSALPTLPELTFYAMFCDTDADALRKVGVVTRFSIGHKHEHIYMRRDWISGQKERKASTLYYISCNLGNDRSIFSSTSTNQQLLLITTNYSEHLIEQGDRSTDNFVEQISLVLTGRPQRIRRLYFTTKEQCEALGPALSRYGLTPVADRDHAEIKVEFAVHPLMLGLITDYQLLLDTLLEQISAFGNAKEKRLNRVLTAATVDDLAERLLLQLDTGDLGSIYLNKRPKGSSEKHSSSQHKALSYAQKLVSALSFTMCSVPFALYDEASLNPRGRSLYFQSNIPISSAKQIVAQCSHSSLSAPVIQLSETTDSVPLHTIPGITISVGSKRCPDTWYRLYENHPVRLHIPVQDMSVKRSSVVQEGIQESIPQDYLFFSLVCGISWGDSSVFGGTRTPFDFDLVRVDQQDDSQFTISYLVVSGSGVDTGLSLCSAPLITEAALNDDCHVMLMRHALTTIVASLVADSGRSKASNQMHMSNCYAVARYISGESAISTTTAALSALLLNQEQDNTTSQLLLVSIYQRAQQFVGGAKAKRKGTSNRAAYIKVLTDPRCNFAFTHGLLSILRAQKHEQKACISLLMVVPNPIILETIRLLALYTPSLLESSNELKIILGITGHDKLYKSSSYFTDTYINLAASIYRLASSTFLSGFIRSENNSLFTVLSPQVRIRDSLHTRLRSATFTGTLSLGEMADKFEQILLDFLQDNSLLVTKSSVGLPCSNCGKTISEELKGDRCARCQLPFCVSCSLLHDQVFYSSYDFKTPVPLCSECADEESLLEPIYKILSSDKAMTESERAHALLTIFDQDLTGKLARSNDIGSAPVQPSDKDYTQTAILSSFCEHLGHKLKMPVSMRLAGADGQLLLQSGCVCTHVPQLESSNTSSSLTDCYQQTRLLIKPTSLLQAFYLIIPSSPFSEIEKEPRIASNPEGVYSYKEAPSLLAGARIFYYVLDVSLGCSKHSLQITIPASNYYILGFTAPIMLPQEKGPEKISSQLSLPCSTSSMPYTSFNFKPGLSLLECEAKLTPGILANQRLVKCANSTVFLSIAYPHRTIVKLSEIKSDVIVSFKFPTVRVQNSASHQLLVYYIACLSDSPLDRERRKARESLVRQASDGIVTAVQIFLLPLLNIANRQEVTYQLPLSLRSSKSTMRLLFATAEQHTITDIFEGF</sequence>